<feature type="compositionally biased region" description="Basic residues" evidence="13">
    <location>
        <begin position="103"/>
        <end position="112"/>
    </location>
</feature>
<evidence type="ECO:0000256" key="5">
    <source>
        <dbReference type="ARBA" id="ARBA00022989"/>
    </source>
</evidence>
<dbReference type="WBParaSite" id="maker-uti_cns_0003590-snap-gene-0.2-mRNA-1">
    <property type="protein sequence ID" value="maker-uti_cns_0003590-snap-gene-0.2-mRNA-1"/>
    <property type="gene ID" value="maker-uti_cns_0003590-snap-gene-0.2"/>
</dbReference>
<evidence type="ECO:0000256" key="13">
    <source>
        <dbReference type="SAM" id="MobiDB-lite"/>
    </source>
</evidence>
<evidence type="ECO:0000256" key="4">
    <source>
        <dbReference type="ARBA" id="ARBA00022692"/>
    </source>
</evidence>
<dbReference type="InterPro" id="IPR043502">
    <property type="entry name" value="DNA/RNA_pol_sf"/>
</dbReference>
<dbReference type="Pfam" id="PF00078">
    <property type="entry name" value="RVT_1"/>
    <property type="match status" value="1"/>
</dbReference>
<evidence type="ECO:0000256" key="9">
    <source>
        <dbReference type="ARBA" id="ARBA00023201"/>
    </source>
</evidence>
<keyword evidence="12" id="KW-0175">Coiled coil</keyword>
<keyword evidence="5" id="KW-1133">Transmembrane helix</keyword>
<keyword evidence="10 11" id="KW-0407">Ion channel</keyword>
<feature type="coiled-coil region" evidence="12">
    <location>
        <begin position="1510"/>
        <end position="1537"/>
    </location>
</feature>
<keyword evidence="4 11" id="KW-0812">Transmembrane</keyword>
<evidence type="ECO:0000256" key="8">
    <source>
        <dbReference type="ARBA" id="ARBA00023136"/>
    </source>
</evidence>
<dbReference type="SUPFAM" id="SSF56672">
    <property type="entry name" value="DNA/RNA polymerases"/>
    <property type="match status" value="1"/>
</dbReference>
<dbReference type="PANTHER" id="PTHR33050">
    <property type="entry name" value="REVERSE TRANSCRIPTASE DOMAIN-CONTAINING PROTEIN"/>
    <property type="match status" value="1"/>
</dbReference>
<accession>A0A1I8GXX1</accession>
<keyword evidence="9 11" id="KW-0739">Sodium transport</keyword>
<evidence type="ECO:0000256" key="1">
    <source>
        <dbReference type="ARBA" id="ARBA00004141"/>
    </source>
</evidence>
<dbReference type="InterPro" id="IPR000477">
    <property type="entry name" value="RT_dom"/>
</dbReference>
<dbReference type="Proteomes" id="UP000095280">
    <property type="component" value="Unplaced"/>
</dbReference>
<dbReference type="InterPro" id="IPR001873">
    <property type="entry name" value="ENaC"/>
</dbReference>
<evidence type="ECO:0000256" key="7">
    <source>
        <dbReference type="ARBA" id="ARBA00023065"/>
    </source>
</evidence>
<protein>
    <submittedName>
        <fullName evidence="16">Reverse transcriptase domain-containing protein</fullName>
    </submittedName>
</protein>
<keyword evidence="6" id="KW-0915">Sodium</keyword>
<evidence type="ECO:0000256" key="2">
    <source>
        <dbReference type="ARBA" id="ARBA00022448"/>
    </source>
</evidence>
<feature type="region of interest" description="Disordered" evidence="13">
    <location>
        <begin position="103"/>
        <end position="124"/>
    </location>
</feature>
<feature type="region of interest" description="Disordered" evidence="13">
    <location>
        <begin position="1"/>
        <end position="22"/>
    </location>
</feature>
<dbReference type="Gene3D" id="3.10.10.10">
    <property type="entry name" value="HIV Type 1 Reverse Transcriptase, subunit A, domain 1"/>
    <property type="match status" value="1"/>
</dbReference>
<dbReference type="PANTHER" id="PTHR33050:SF7">
    <property type="entry name" value="RIBONUCLEASE H"/>
    <property type="match status" value="1"/>
</dbReference>
<dbReference type="GO" id="GO:0016020">
    <property type="term" value="C:membrane"/>
    <property type="evidence" value="ECO:0007669"/>
    <property type="project" value="UniProtKB-SubCell"/>
</dbReference>
<keyword evidence="7 11" id="KW-0406">Ion transport</keyword>
<dbReference type="GO" id="GO:0005272">
    <property type="term" value="F:sodium channel activity"/>
    <property type="evidence" value="ECO:0007669"/>
    <property type="project" value="UniProtKB-KW"/>
</dbReference>
<evidence type="ECO:0000256" key="3">
    <source>
        <dbReference type="ARBA" id="ARBA00022461"/>
    </source>
</evidence>
<evidence type="ECO:0000313" key="16">
    <source>
        <dbReference type="WBParaSite" id="maker-uti_cns_0003590-snap-gene-0.2-mRNA-1"/>
    </source>
</evidence>
<evidence type="ECO:0000313" key="15">
    <source>
        <dbReference type="Proteomes" id="UP000095280"/>
    </source>
</evidence>
<dbReference type="Gene3D" id="1.10.287.770">
    <property type="entry name" value="YojJ-like"/>
    <property type="match status" value="1"/>
</dbReference>
<name>A0A1I8GXX1_9PLAT</name>
<organism evidence="15 16">
    <name type="scientific">Macrostomum lignano</name>
    <dbReference type="NCBI Taxonomy" id="282301"/>
    <lineage>
        <taxon>Eukaryota</taxon>
        <taxon>Metazoa</taxon>
        <taxon>Spiralia</taxon>
        <taxon>Lophotrochozoa</taxon>
        <taxon>Platyhelminthes</taxon>
        <taxon>Rhabditophora</taxon>
        <taxon>Macrostomorpha</taxon>
        <taxon>Macrostomida</taxon>
        <taxon>Macrostomidae</taxon>
        <taxon>Macrostomum</taxon>
    </lineage>
</organism>
<keyword evidence="3 11" id="KW-0894">Sodium channel</keyword>
<sequence>RTTHLQSQDGLHGKLAGQARSGAAAPLRLPVGGDGLHREIPAQLEGAGVSAVEALSAVEEGLIVVRAGRVAAAADVAGAGLQVAGARGDVVVLRVEQLRLRLGQHSRKRKKQQQQPQQANDSMPIKHLQITKYSSQNAAKVKAQRAATPLPKESVKVNPIESLTESNGKVRLIHDLSARLGDSVNDYYQQEKGIRFGSVREFKKHLKPGSYMAKMDLKDAYRSVAISPNDHRLSGLKWRFHGQDCETAMFDNRLPFGSCASCEIFHRLSSAVKRYMVRCGFHTTVNYLDDLTMAVDSESGARRAYDFLTNLLQSLGLTINWDKSTQPLQQLVFLGISIDTRKGTMSLPAGKASEIDNLLRDCGRMQKLSRKLGRLRSRDGPPQKAVSAAALLSQTAPGDPAVANSRPGMRSVIGRASVRPPPARATCVSTLVHLVQSRINAFLAQRSIINSVSVLHQLAGSPDLAREAARLQFLARGARLFLGLRTKQATALEPDHLRRLVNDPAAHRGFVPNLWSAFCAALLVAWRRRWLIRVGDLLPVWSCALAIYPAPAPGWCCSCSGPRPTNSASVSTRCSCFVWPALPIALAVSRHLRQNRIGATAPLFSYRVGSQRQRLKPRLLISLLRQALELRFHPGRLLRGWLCLTPWPWVTGALTVWGATSVTVPLRPASVGRVPRLILVLARVPRRPVLLAAADTSLAVVSRCGADLTFADLNVVVSFARRHDEATPPAGVLAEALWSMPHLSNALLPSPLAGGQEAALSLCGGVSWLWPVAGAFLAPSLAWRGCGLAAIGSAGSPGASWPPVSPMDSACCVAGGLRQLLDLSGVLSASGLAALNNKGIFLKFATVHGTVSTKSRFAGATPVELCGVRGQVFVDSYRPVFSFGESCAYGFVEAALVAALGGSVGLRVERRDPMMVDSLVFLEVGTNSWLSRNRRPSCSDSSCLTPQMSFRSASLESVESLETKGADDVSVMTECSSEPPDHRMPNRSRCLSMMNRRQPSSTFLTLSVFTAQANLTVSGWTADSSAAGDDSNSRRGNAVMKSLRSDSAGKPRSLRKLTWRLERFQTEAANKAPEVDGADARLLSHVRLHDHPATVVVDETTRRRRRRGFRLQAVVDQSLRRPAGAHFLLQLVDLVDEQQDGHVLQVAVEPNLLERVERLQQSILRHWRVIVLFQDQVKAAHIAQVENGRHVVEALDPLAPLATLTAHVEHAVKVEILHSFKMIFQPKLTRSVTHSAVSLSQAWRIPKRVPNHSPKLNRVPAVFNVEIDVGDVAGHHATAQDVLIAGRVARLVAARVLVAQLDARVAPERLHGGEELKRVVERVPVGRQAVAGLILRHQLQQPPAQALIVRRVEVQRELLHAGNDALRAFWRAGLDRIFAPSTERNALLKVQTATYNRRCRKQNWKLTPKRHSQTNLFSTMSTRSIVAAAIAESSAHGIGRAVGARSIALKIMWTVLFLVFLVLCCRSSWSLIEKLINITIDQTYEAEKVPFEFPDLYLCPSLIYSGSIPYTLQENEAKIVNDEVERLNRLYDRLYCENDSKLCTGPHETLPRVSKIQMSMPVHILQKYLLQSRLQAFLIPPAVMHSSLSQSKFQTGITTFLHPNNEVCFKVNLPEEEYDNLNYRRSNVLAWPFVDPHNSDFNYGGAAINPITNPFNNESVPFEDWQTTDGYYGLSSLGYNLQVVPRGAYPSPLHETKVSLAAGRQYEISLEMEDKEFSSELHGTYCNPSQAKPEFQDQLTGARKEYTNSRGACFFIHMSTLLENRFKVLFSQYPKPWKWKDVPMIENMTEIAMSNISSAKTSIEEKMKDFIDKHTQQVIDHCTKHQPCEYKKYTVQTTSMKWPRSSKGLARFILKFFGSYIASFKKCCPGTARLIELAKNFSSGNHSAHTESFFRDYVSQSMIQVMLSVKSPMSPKITMAYSYSWVAFLADMGGTLGLYIGCSLLTLCELLELAYHLLMGVVASRAKPSDPSDKDIIDREAEIVMTAGV</sequence>
<dbReference type="Gene3D" id="3.30.70.270">
    <property type="match status" value="1"/>
</dbReference>
<evidence type="ECO:0000256" key="11">
    <source>
        <dbReference type="RuleBase" id="RU000679"/>
    </source>
</evidence>
<dbReference type="InterPro" id="IPR043128">
    <property type="entry name" value="Rev_trsase/Diguanyl_cyclase"/>
</dbReference>
<evidence type="ECO:0000256" key="6">
    <source>
        <dbReference type="ARBA" id="ARBA00023053"/>
    </source>
</evidence>
<reference evidence="16" key="1">
    <citation type="submission" date="2016-11" db="UniProtKB">
        <authorList>
            <consortium name="WormBaseParasite"/>
        </authorList>
    </citation>
    <scope>IDENTIFICATION</scope>
</reference>
<evidence type="ECO:0000259" key="14">
    <source>
        <dbReference type="PROSITE" id="PS50878"/>
    </source>
</evidence>
<dbReference type="InterPro" id="IPR052055">
    <property type="entry name" value="Hepadnavirus_pol/RT"/>
</dbReference>
<comment type="subcellular location">
    <subcellularLocation>
        <location evidence="1">Membrane</location>
        <topology evidence="1">Multi-pass membrane protein</topology>
    </subcellularLocation>
</comment>
<comment type="similarity">
    <text evidence="11">Belongs to the amiloride-sensitive sodium channel (TC 1.A.6) family.</text>
</comment>
<dbReference type="PROSITE" id="PS50878">
    <property type="entry name" value="RT_POL"/>
    <property type="match status" value="1"/>
</dbReference>
<proteinExistence type="inferred from homology"/>
<evidence type="ECO:0000256" key="12">
    <source>
        <dbReference type="SAM" id="Coils"/>
    </source>
</evidence>
<keyword evidence="15" id="KW-1185">Reference proteome</keyword>
<evidence type="ECO:0000256" key="10">
    <source>
        <dbReference type="ARBA" id="ARBA00023303"/>
    </source>
</evidence>
<feature type="domain" description="Reverse transcriptase" evidence="14">
    <location>
        <begin position="144"/>
        <end position="338"/>
    </location>
</feature>
<dbReference type="Pfam" id="PF00858">
    <property type="entry name" value="ASC"/>
    <property type="match status" value="1"/>
</dbReference>
<keyword evidence="8" id="KW-0472">Membrane</keyword>
<keyword evidence="2 11" id="KW-0813">Transport</keyword>